<dbReference type="EMBL" id="AP018045">
    <property type="protein sequence ID" value="BAX53178.1"/>
    <property type="molecule type" value="Genomic_DNA"/>
</dbReference>
<protein>
    <submittedName>
        <fullName evidence="4">Cysteine hydrolase</fullName>
    </submittedName>
    <submittedName>
        <fullName evidence="3">Peroxyureidoacrylate/ureidoacrylate amidohydrolase RutB</fullName>
    </submittedName>
</protein>
<feature type="domain" description="Isochorismatase-like" evidence="2">
    <location>
        <begin position="4"/>
        <end position="177"/>
    </location>
</feature>
<dbReference type="Proteomes" id="UP000516656">
    <property type="component" value="Chromosome 1"/>
</dbReference>
<dbReference type="EMBL" id="CP061854">
    <property type="protein sequence ID" value="QOD57611.1"/>
    <property type="molecule type" value="Genomic_DNA"/>
</dbReference>
<evidence type="ECO:0000259" key="2">
    <source>
        <dbReference type="Pfam" id="PF00857"/>
    </source>
</evidence>
<organism evidence="3 5">
    <name type="scientific">Photobacterium damsela subsp. piscicida</name>
    <name type="common">Pasteurella piscicida</name>
    <dbReference type="NCBI Taxonomy" id="38294"/>
    <lineage>
        <taxon>Bacteria</taxon>
        <taxon>Pseudomonadati</taxon>
        <taxon>Pseudomonadota</taxon>
        <taxon>Gammaproteobacteria</taxon>
        <taxon>Vibrionales</taxon>
        <taxon>Vibrionaceae</taxon>
        <taxon>Photobacterium</taxon>
    </lineage>
</organism>
<dbReference type="SUPFAM" id="SSF52499">
    <property type="entry name" value="Isochorismatase-like hydrolases"/>
    <property type="match status" value="1"/>
</dbReference>
<gene>
    <name evidence="4" type="ORF">IC627_07005</name>
    <name evidence="3" type="ORF">PDPUS_1_01804</name>
</gene>
<accession>A0A1Q9H4W1</accession>
<dbReference type="Pfam" id="PF00857">
    <property type="entry name" value="Isochorismatase"/>
    <property type="match status" value="1"/>
</dbReference>
<dbReference type="InterPro" id="IPR050272">
    <property type="entry name" value="Isochorismatase-like_hydrls"/>
</dbReference>
<evidence type="ECO:0000313" key="3">
    <source>
        <dbReference type="EMBL" id="BAX53178.1"/>
    </source>
</evidence>
<dbReference type="Proteomes" id="UP000218676">
    <property type="component" value="Chromosome 1"/>
</dbReference>
<dbReference type="InterPro" id="IPR036380">
    <property type="entry name" value="Isochorismatase-like_sf"/>
</dbReference>
<dbReference type="AlphaFoldDB" id="A0A1Q9H4W1"/>
<reference evidence="4 6" key="3">
    <citation type="submission" date="2020-09" db="EMBL/GenBank/DDBJ databases">
        <title>Complete, closed and curated genome sequences of Photobacterium damselae subsp. piscicida isolates from Australia indicate localised evolution and additional plasmid-borne pathogenicity mechanisms.</title>
        <authorList>
            <person name="Baseggio L."/>
            <person name="Silayeva O."/>
            <person name="Buller N."/>
            <person name="Landos M."/>
            <person name="Engelstaedter J."/>
            <person name="Barnes A.C."/>
        </authorList>
    </citation>
    <scope>NUCLEOTIDE SEQUENCE [LARGE SCALE GENOMIC DNA]</scope>
    <source>
        <strain evidence="4 6">AS-16-0540-1</strain>
    </source>
</reference>
<evidence type="ECO:0000313" key="5">
    <source>
        <dbReference type="Proteomes" id="UP000218676"/>
    </source>
</evidence>
<dbReference type="GeneID" id="93397583"/>
<sequence>MNKALIAIDFINDIVDAKGRIPSCAEQVKTHHVIDKANLAISWARNQHIPIIFVKVGFQDNYFAQPKHSPIFGKADQFGALNLSGWGTEFHCDLDVQPHDSVVIKPRVNPFYNTSLDAMLRANKIEQLYFCGVSTSWAIQSAVRDAHDRDYQVHLITDACASHSYEDHQASLAMLERLVTPHLAEEL</sequence>
<proteinExistence type="predicted"/>
<evidence type="ECO:0000313" key="6">
    <source>
        <dbReference type="Proteomes" id="UP000516656"/>
    </source>
</evidence>
<name>A0A1Q9H4W1_PHODP</name>
<evidence type="ECO:0000256" key="1">
    <source>
        <dbReference type="ARBA" id="ARBA00022801"/>
    </source>
</evidence>
<dbReference type="Gene3D" id="3.40.50.850">
    <property type="entry name" value="Isochorismatase-like"/>
    <property type="match status" value="1"/>
</dbReference>
<reference evidence="3" key="1">
    <citation type="journal article" date="2017" name="Genome Announc.">
        <title>Whole-Genome Sequence of Photobacterium damselae subsp. piscicida Strain 91-197, Isolated from Hybrid Striped Bass (Morone sp.) in the United States.</title>
        <authorList>
            <person name="Teru Y."/>
            <person name="Hikima J."/>
            <person name="Kono T."/>
            <person name="Sakai M."/>
            <person name="Takano T."/>
            <person name="Hawke J.P."/>
            <person name="Takeyama H."/>
            <person name="Aoki T."/>
        </authorList>
    </citation>
    <scope>NUCLEOTIDE SEQUENCE</scope>
    <source>
        <strain evidence="3">91-197</strain>
    </source>
</reference>
<dbReference type="GO" id="GO:0016787">
    <property type="term" value="F:hydrolase activity"/>
    <property type="evidence" value="ECO:0007669"/>
    <property type="project" value="UniProtKB-KW"/>
</dbReference>
<evidence type="ECO:0000313" key="4">
    <source>
        <dbReference type="EMBL" id="QOD57611.1"/>
    </source>
</evidence>
<reference evidence="5" key="2">
    <citation type="submission" date="2017-05" db="EMBL/GenBank/DDBJ databases">
        <title>Whole genome sequence of fish pathogenic bacteria, Photobacterium damselae subsp. piscicida, strain 91-197, isolated from hybrid striped bass (Morone sp.) in USA.</title>
        <authorList>
            <person name="Teru Y."/>
            <person name="Hikima J."/>
            <person name="Kono T."/>
            <person name="Sakai M."/>
            <person name="Takano T."/>
            <person name="Hawke J.P."/>
            <person name="Takeyama H."/>
            <person name="Aoki T."/>
        </authorList>
    </citation>
    <scope>NUCLEOTIDE SEQUENCE [LARGE SCALE GENOMIC DNA]</scope>
    <source>
        <strain evidence="5">91-197</strain>
    </source>
</reference>
<dbReference type="InterPro" id="IPR000868">
    <property type="entry name" value="Isochorismatase-like_dom"/>
</dbReference>
<keyword evidence="1 4" id="KW-0378">Hydrolase</keyword>
<dbReference type="PANTHER" id="PTHR43540">
    <property type="entry name" value="PEROXYUREIDOACRYLATE/UREIDOACRYLATE AMIDOHYDROLASE-RELATED"/>
    <property type="match status" value="1"/>
</dbReference>
<dbReference type="RefSeq" id="WP_044175533.1">
    <property type="nucleotide sequence ID" value="NZ_AP018045.1"/>
</dbReference>
<dbReference type="CDD" id="cd00431">
    <property type="entry name" value="cysteine_hydrolases"/>
    <property type="match status" value="1"/>
</dbReference>
<dbReference type="PANTHER" id="PTHR43540:SF1">
    <property type="entry name" value="ISOCHORISMATASE HYDROLASE"/>
    <property type="match status" value="1"/>
</dbReference>